<evidence type="ECO:0000313" key="2">
    <source>
        <dbReference type="Proteomes" id="UP000184139"/>
    </source>
</evidence>
<gene>
    <name evidence="1" type="ORF">SAMN02745124_01769</name>
</gene>
<reference evidence="1 2" key="1">
    <citation type="submission" date="2016-11" db="EMBL/GenBank/DDBJ databases">
        <authorList>
            <person name="Jaros S."/>
            <person name="Januszkiewicz K."/>
            <person name="Wedrychowicz H."/>
        </authorList>
    </citation>
    <scope>NUCLEOTIDE SEQUENCE [LARGE SCALE GENOMIC DNA]</scope>
    <source>
        <strain evidence="1 2">DSM 9705</strain>
    </source>
</reference>
<dbReference type="AlphaFoldDB" id="A0A1M5VKT3"/>
<dbReference type="STRING" id="1121409.SAMN02745124_01769"/>
<keyword evidence="2" id="KW-1185">Reference proteome</keyword>
<dbReference type="Proteomes" id="UP000184139">
    <property type="component" value="Unassembled WGS sequence"/>
</dbReference>
<protein>
    <submittedName>
        <fullName evidence="1">Uncharacterized protein</fullName>
    </submittedName>
</protein>
<proteinExistence type="predicted"/>
<sequence length="220" mass="24471">MISEPISFFDLIPDYVQGHLAPDIAAAFAERLTVDEELRWELDEFLALRSLYRQTEVAQHPPSEEVFQRIESTINAADTTVIARHHSSRPSSSAPLTHLQECWARFKASFSLPWGLAIVQTCLIVVLLLPGQPDNSYQTLSGGTDVAIEANGSRFNIVFSESAFEADTRALLLDSSATIVTGPSADGRYVIVLPDDDNLQERVARLRRNEAVRFLEPVMD</sequence>
<dbReference type="EMBL" id="FQXS01000008">
    <property type="protein sequence ID" value="SHH75810.1"/>
    <property type="molecule type" value="Genomic_DNA"/>
</dbReference>
<organism evidence="1 2">
    <name type="scientific">Desulfofustis glycolicus DSM 9705</name>
    <dbReference type="NCBI Taxonomy" id="1121409"/>
    <lineage>
        <taxon>Bacteria</taxon>
        <taxon>Pseudomonadati</taxon>
        <taxon>Thermodesulfobacteriota</taxon>
        <taxon>Desulfobulbia</taxon>
        <taxon>Desulfobulbales</taxon>
        <taxon>Desulfocapsaceae</taxon>
        <taxon>Desulfofustis</taxon>
    </lineage>
</organism>
<name>A0A1M5VKT3_9BACT</name>
<accession>A0A1M5VKT3</accession>
<dbReference type="RefSeq" id="WP_073375252.1">
    <property type="nucleotide sequence ID" value="NZ_FQXS01000008.1"/>
</dbReference>
<evidence type="ECO:0000313" key="1">
    <source>
        <dbReference type="EMBL" id="SHH75810.1"/>
    </source>
</evidence>